<dbReference type="InterPro" id="IPR004408">
    <property type="entry name" value="Biotin_CoA_COase_ligase"/>
</dbReference>
<dbReference type="CDD" id="cd16442">
    <property type="entry name" value="BPL"/>
    <property type="match status" value="1"/>
</dbReference>
<name>A0A8J2ZA42_9PROT</name>
<dbReference type="SUPFAM" id="SSF55681">
    <property type="entry name" value="Class II aaRS and biotin synthetases"/>
    <property type="match status" value="1"/>
</dbReference>
<dbReference type="EMBL" id="BMKS01000003">
    <property type="protein sequence ID" value="GGG26297.1"/>
    <property type="molecule type" value="Genomic_DNA"/>
</dbReference>
<dbReference type="GO" id="GO:0004077">
    <property type="term" value="F:biotin--[biotin carboxyl-carrier protein] ligase activity"/>
    <property type="evidence" value="ECO:0007669"/>
    <property type="project" value="InterPro"/>
</dbReference>
<reference evidence="3 4" key="1">
    <citation type="journal article" date="2014" name="Int. J. Syst. Evol. Microbiol.">
        <title>Complete genome sequence of Corynebacterium casei LMG S-19264T (=DSM 44701T), isolated from a smear-ripened cheese.</title>
        <authorList>
            <consortium name="US DOE Joint Genome Institute (JGI-PGF)"/>
            <person name="Walter F."/>
            <person name="Albersmeier A."/>
            <person name="Kalinowski J."/>
            <person name="Ruckert C."/>
        </authorList>
    </citation>
    <scope>NUCLEOTIDE SEQUENCE [LARGE SCALE GENOMIC DNA]</scope>
    <source>
        <strain evidence="3 4">CGMCC 1.16330</strain>
    </source>
</reference>
<feature type="domain" description="BPL/LPL catalytic" evidence="2">
    <location>
        <begin position="1"/>
        <end position="178"/>
    </location>
</feature>
<dbReference type="RefSeq" id="WP_229677844.1">
    <property type="nucleotide sequence ID" value="NZ_BMKS01000003.1"/>
</dbReference>
<dbReference type="Proteomes" id="UP000597507">
    <property type="component" value="Unassembled WGS sequence"/>
</dbReference>
<keyword evidence="4" id="KW-1185">Reference proteome</keyword>
<dbReference type="Pfam" id="PF03099">
    <property type="entry name" value="BPL_LplA_LipB"/>
    <property type="match status" value="1"/>
</dbReference>
<dbReference type="InterPro" id="IPR045864">
    <property type="entry name" value="aa-tRNA-synth_II/BPL/LPL"/>
</dbReference>
<dbReference type="GO" id="GO:0005737">
    <property type="term" value="C:cytoplasm"/>
    <property type="evidence" value="ECO:0007669"/>
    <property type="project" value="TreeGrafter"/>
</dbReference>
<dbReference type="PROSITE" id="PS51733">
    <property type="entry name" value="BPL_LPL_CATALYTIC"/>
    <property type="match status" value="1"/>
</dbReference>
<proteinExistence type="predicted"/>
<dbReference type="PANTHER" id="PTHR12835:SF5">
    <property type="entry name" value="BIOTIN--PROTEIN LIGASE"/>
    <property type="match status" value="1"/>
</dbReference>
<evidence type="ECO:0000256" key="1">
    <source>
        <dbReference type="ARBA" id="ARBA00022598"/>
    </source>
</evidence>
<dbReference type="NCBIfam" id="TIGR00121">
    <property type="entry name" value="birA_ligase"/>
    <property type="match status" value="1"/>
</dbReference>
<dbReference type="PANTHER" id="PTHR12835">
    <property type="entry name" value="BIOTIN PROTEIN LIGASE"/>
    <property type="match status" value="1"/>
</dbReference>
<evidence type="ECO:0000259" key="2">
    <source>
        <dbReference type="PROSITE" id="PS51733"/>
    </source>
</evidence>
<comment type="caution">
    <text evidence="3">The sequence shown here is derived from an EMBL/GenBank/DDBJ whole genome shotgun (WGS) entry which is preliminary data.</text>
</comment>
<protein>
    <submittedName>
        <fullName evidence="3">Biotin--[acetyl-CoA-carboxylase] ligase</fullName>
    </submittedName>
</protein>
<dbReference type="Gene3D" id="3.30.930.10">
    <property type="entry name" value="Bira Bifunctional Protein, Domain 2"/>
    <property type="match status" value="1"/>
</dbReference>
<evidence type="ECO:0000313" key="4">
    <source>
        <dbReference type="Proteomes" id="UP000597507"/>
    </source>
</evidence>
<dbReference type="AlphaFoldDB" id="A0A8J2ZA42"/>
<keyword evidence="1 3" id="KW-0436">Ligase</keyword>
<gene>
    <name evidence="3" type="ORF">GCM10010964_12780</name>
</gene>
<organism evidence="3 4">
    <name type="scientific">Caldovatus sediminis</name>
    <dbReference type="NCBI Taxonomy" id="2041189"/>
    <lineage>
        <taxon>Bacteria</taxon>
        <taxon>Pseudomonadati</taxon>
        <taxon>Pseudomonadota</taxon>
        <taxon>Alphaproteobacteria</taxon>
        <taxon>Acetobacterales</taxon>
        <taxon>Roseomonadaceae</taxon>
        <taxon>Caldovatus</taxon>
    </lineage>
</organism>
<dbReference type="InterPro" id="IPR004143">
    <property type="entry name" value="BPL_LPL_catalytic"/>
</dbReference>
<evidence type="ECO:0000313" key="3">
    <source>
        <dbReference type="EMBL" id="GGG26297.1"/>
    </source>
</evidence>
<sequence length="238" mass="24352">MRLHEELPSTQDAVLRAAEAGEPEGLAVLARRQTAGRGREGRGWESPVGNLHLSVLLRPRGPAQHAAQWALLAAVALAEAISPRLPAGMAAALELKWPNDVLLGGAKLAGILAEAATGPRGGLAWLVLGIGTNLAHAPLLPGGRATVSLATLGAEPPAPEVFAAELLAALDRWRRVLAREGFAPIRTAWLAHGPRRGTPMSVAGATGAFAGLGEDGSLLLAGPDGGIRALRTGEVEAG</sequence>
<accession>A0A8J2ZA42</accession>